<organism evidence="5 6">
    <name type="scientific">Gloeophyllum trabeum (strain ATCC 11539 / FP-39264 / Madison 617)</name>
    <name type="common">Brown rot fungus</name>
    <dbReference type="NCBI Taxonomy" id="670483"/>
    <lineage>
        <taxon>Eukaryota</taxon>
        <taxon>Fungi</taxon>
        <taxon>Dikarya</taxon>
        <taxon>Basidiomycota</taxon>
        <taxon>Agaricomycotina</taxon>
        <taxon>Agaricomycetes</taxon>
        <taxon>Gloeophyllales</taxon>
        <taxon>Gloeophyllaceae</taxon>
        <taxon>Gloeophyllum</taxon>
    </lineage>
</organism>
<dbReference type="GeneID" id="19305925"/>
<feature type="compositionally biased region" description="Low complexity" evidence="3">
    <location>
        <begin position="80"/>
        <end position="91"/>
    </location>
</feature>
<dbReference type="SMART" id="SM00906">
    <property type="entry name" value="Fungal_trans"/>
    <property type="match status" value="1"/>
</dbReference>
<evidence type="ECO:0000256" key="3">
    <source>
        <dbReference type="SAM" id="MobiDB-lite"/>
    </source>
</evidence>
<evidence type="ECO:0000259" key="4">
    <source>
        <dbReference type="SMART" id="SM00906"/>
    </source>
</evidence>
<name>S7Q7Y3_GLOTA</name>
<dbReference type="InterPro" id="IPR050613">
    <property type="entry name" value="Sec_Metabolite_Reg"/>
</dbReference>
<feature type="compositionally biased region" description="Polar residues" evidence="3">
    <location>
        <begin position="739"/>
        <end position="753"/>
    </location>
</feature>
<feature type="non-terminal residue" evidence="5">
    <location>
        <position position="1"/>
    </location>
</feature>
<feature type="region of interest" description="Disordered" evidence="3">
    <location>
        <begin position="769"/>
        <end position="801"/>
    </location>
</feature>
<dbReference type="AlphaFoldDB" id="S7Q7Y3"/>
<dbReference type="PANTHER" id="PTHR31001">
    <property type="entry name" value="UNCHARACTERIZED TRANSCRIPTIONAL REGULATORY PROTEIN"/>
    <property type="match status" value="1"/>
</dbReference>
<dbReference type="GO" id="GO:0005634">
    <property type="term" value="C:nucleus"/>
    <property type="evidence" value="ECO:0007669"/>
    <property type="project" value="UniProtKB-SubCell"/>
</dbReference>
<comment type="subcellular location">
    <subcellularLocation>
        <location evidence="1">Nucleus</location>
    </subcellularLocation>
</comment>
<keyword evidence="6" id="KW-1185">Reference proteome</keyword>
<dbReference type="InterPro" id="IPR007219">
    <property type="entry name" value="XnlR_reg_dom"/>
</dbReference>
<dbReference type="EMBL" id="KB469300">
    <property type="protein sequence ID" value="EPQ56096.1"/>
    <property type="molecule type" value="Genomic_DNA"/>
</dbReference>
<evidence type="ECO:0000256" key="2">
    <source>
        <dbReference type="ARBA" id="ARBA00023242"/>
    </source>
</evidence>
<dbReference type="Pfam" id="PF04082">
    <property type="entry name" value="Fungal_trans"/>
    <property type="match status" value="1"/>
</dbReference>
<reference evidence="5 6" key="1">
    <citation type="journal article" date="2012" name="Science">
        <title>The Paleozoic origin of enzymatic lignin decomposition reconstructed from 31 fungal genomes.</title>
        <authorList>
            <person name="Floudas D."/>
            <person name="Binder M."/>
            <person name="Riley R."/>
            <person name="Barry K."/>
            <person name="Blanchette R.A."/>
            <person name="Henrissat B."/>
            <person name="Martinez A.T."/>
            <person name="Otillar R."/>
            <person name="Spatafora J.W."/>
            <person name="Yadav J.S."/>
            <person name="Aerts A."/>
            <person name="Benoit I."/>
            <person name="Boyd A."/>
            <person name="Carlson A."/>
            <person name="Copeland A."/>
            <person name="Coutinho P.M."/>
            <person name="de Vries R.P."/>
            <person name="Ferreira P."/>
            <person name="Findley K."/>
            <person name="Foster B."/>
            <person name="Gaskell J."/>
            <person name="Glotzer D."/>
            <person name="Gorecki P."/>
            <person name="Heitman J."/>
            <person name="Hesse C."/>
            <person name="Hori C."/>
            <person name="Igarashi K."/>
            <person name="Jurgens J.A."/>
            <person name="Kallen N."/>
            <person name="Kersten P."/>
            <person name="Kohler A."/>
            <person name="Kuees U."/>
            <person name="Kumar T.K.A."/>
            <person name="Kuo A."/>
            <person name="LaButti K."/>
            <person name="Larrondo L.F."/>
            <person name="Lindquist E."/>
            <person name="Ling A."/>
            <person name="Lombard V."/>
            <person name="Lucas S."/>
            <person name="Lundell T."/>
            <person name="Martin R."/>
            <person name="McLaughlin D.J."/>
            <person name="Morgenstern I."/>
            <person name="Morin E."/>
            <person name="Murat C."/>
            <person name="Nagy L.G."/>
            <person name="Nolan M."/>
            <person name="Ohm R.A."/>
            <person name="Patyshakuliyeva A."/>
            <person name="Rokas A."/>
            <person name="Ruiz-Duenas F.J."/>
            <person name="Sabat G."/>
            <person name="Salamov A."/>
            <person name="Samejima M."/>
            <person name="Schmutz J."/>
            <person name="Slot J.C."/>
            <person name="St John F."/>
            <person name="Stenlid J."/>
            <person name="Sun H."/>
            <person name="Sun S."/>
            <person name="Syed K."/>
            <person name="Tsang A."/>
            <person name="Wiebenga A."/>
            <person name="Young D."/>
            <person name="Pisabarro A."/>
            <person name="Eastwood D.C."/>
            <person name="Martin F."/>
            <person name="Cullen D."/>
            <person name="Grigoriev I.V."/>
            <person name="Hibbett D.S."/>
        </authorList>
    </citation>
    <scope>NUCLEOTIDE SEQUENCE [LARGE SCALE GENOMIC DNA]</scope>
    <source>
        <strain evidence="5 6">ATCC 11539</strain>
    </source>
</reference>
<dbReference type="RefSeq" id="XP_007864785.1">
    <property type="nucleotide sequence ID" value="XM_007866594.1"/>
</dbReference>
<feature type="region of interest" description="Disordered" evidence="3">
    <location>
        <begin position="66"/>
        <end position="101"/>
    </location>
</feature>
<feature type="region of interest" description="Disordered" evidence="3">
    <location>
        <begin position="720"/>
        <end position="755"/>
    </location>
</feature>
<accession>S7Q7Y3</accession>
<feature type="compositionally biased region" description="Polar residues" evidence="3">
    <location>
        <begin position="772"/>
        <end position="792"/>
    </location>
</feature>
<evidence type="ECO:0000313" key="6">
    <source>
        <dbReference type="Proteomes" id="UP000030669"/>
    </source>
</evidence>
<evidence type="ECO:0000256" key="1">
    <source>
        <dbReference type="ARBA" id="ARBA00004123"/>
    </source>
</evidence>
<feature type="compositionally biased region" description="Low complexity" evidence="3">
    <location>
        <begin position="723"/>
        <end position="734"/>
    </location>
</feature>
<sequence>KCDKQIPCQSCVRRGCEILCPNDCFTTGQGTRSVIEATGHLYSQIKRLTTRNRELEEALASLQAKFSSEPHPLLQRDGPSSLASHSTSESTSVEDDPGDFAPELANSFGTLSISENGASRFIGPTGGSEVIVILYIGHPCPHAPQCDDEKHLTRPAQAPAPSLPDDVSRFSASFPFTPLGPPPAVTALIETYLPPWTRALALCDIYLEGAAWLFHAIPRSQLMDELLPAIYKRPSAGGTGPHHLALLFLVFAVGTLVDLADGPRDAEAEHYFQIASAAICLESVLERPSLVTVQAIHMMSIYNAMSPHGRDTSMETTWQLVALGSRLAVSVSIYRDSARWGLPYRMVQRRRFIFWDLFLADAWQSLASGRPPTFSLLYVDCKYPEDNDPSKDHESAGERECTSLVLPNAPSCLSSYQFPVESWGYRFAAECVTEIVEKVLGTTTPSYTTVMELDRKVRDFPMPQYATPMPSYDVRDPETGRLALAESMQRFCMGNIRETALLYIHRSFFAQAVIEHPEDPLKSRYATSFVSAYNASSVILNTISNQYEVCPDLVARFWTVWTYAFSAAVVFGTVVTRGPQSALAPSAAEELEKARVMFMRAARLSQRAAKALPVIVKLCEKARDALSQYRADSHSAPVGTAGSVTPEDREDELTIFAGHTRLVSTRRCDSAKVVPSERSVGQHRSAAYYDAQAKEMQPIALPVLPPLSIVGSSSGARQEEAWYPGYPGPDGSYGHSRPPHTTESPHYTPSPVSSWHPHAYAERRFGPGETMSELQSSSREAYQPQRQFTPQASYHPHYPAPPAELAELGLVSRASRLDERWTSFMQDSGVLDQNSFRST</sequence>
<dbReference type="HOGENOM" id="CLU_007340_1_0_1"/>
<dbReference type="GO" id="GO:0006351">
    <property type="term" value="P:DNA-templated transcription"/>
    <property type="evidence" value="ECO:0007669"/>
    <property type="project" value="InterPro"/>
</dbReference>
<dbReference type="CDD" id="cd12148">
    <property type="entry name" value="fungal_TF_MHR"/>
    <property type="match status" value="1"/>
</dbReference>
<feature type="domain" description="Xylanolytic transcriptional activator regulatory" evidence="4">
    <location>
        <begin position="317"/>
        <end position="390"/>
    </location>
</feature>
<dbReference type="GO" id="GO:0008270">
    <property type="term" value="F:zinc ion binding"/>
    <property type="evidence" value="ECO:0007669"/>
    <property type="project" value="InterPro"/>
</dbReference>
<dbReference type="KEGG" id="gtr:GLOTRDRAFT_39622"/>
<dbReference type="OMA" id="SMEMTWS"/>
<dbReference type="Proteomes" id="UP000030669">
    <property type="component" value="Unassembled WGS sequence"/>
</dbReference>
<evidence type="ECO:0000313" key="5">
    <source>
        <dbReference type="EMBL" id="EPQ56096.1"/>
    </source>
</evidence>
<protein>
    <recommendedName>
        <fullName evidence="4">Xylanolytic transcriptional activator regulatory domain-containing protein</fullName>
    </recommendedName>
</protein>
<dbReference type="GO" id="GO:0003677">
    <property type="term" value="F:DNA binding"/>
    <property type="evidence" value="ECO:0007669"/>
    <property type="project" value="InterPro"/>
</dbReference>
<dbReference type="PANTHER" id="PTHR31001:SF56">
    <property type="entry name" value="ZN(2)-C6 FUNGAL-TYPE DOMAIN-CONTAINING PROTEIN"/>
    <property type="match status" value="1"/>
</dbReference>
<gene>
    <name evidence="5" type="ORF">GLOTRDRAFT_39622</name>
</gene>
<dbReference type="OrthoDB" id="424974at2759"/>
<dbReference type="eggNOG" id="ENOG502SJQ1">
    <property type="taxonomic scope" value="Eukaryota"/>
</dbReference>
<keyword evidence="2" id="KW-0539">Nucleus</keyword>
<proteinExistence type="predicted"/>